<organism evidence="1 2">
    <name type="scientific">Afipia broomeae ATCC 49717</name>
    <dbReference type="NCBI Taxonomy" id="883078"/>
    <lineage>
        <taxon>Bacteria</taxon>
        <taxon>Pseudomonadati</taxon>
        <taxon>Pseudomonadota</taxon>
        <taxon>Alphaproteobacteria</taxon>
        <taxon>Hyphomicrobiales</taxon>
        <taxon>Nitrobacteraceae</taxon>
        <taxon>Afipia</taxon>
    </lineage>
</organism>
<dbReference type="EMBL" id="AGWX01000001">
    <property type="protein sequence ID" value="EKS41338.1"/>
    <property type="molecule type" value="Genomic_DNA"/>
</dbReference>
<accession>K8PSL0</accession>
<proteinExistence type="predicted"/>
<gene>
    <name evidence="1" type="ORF">HMPREF9695_00430</name>
</gene>
<name>K8PSL0_9BRAD</name>
<dbReference type="HOGENOM" id="CLU_1954941_0_0_5"/>
<dbReference type="RefSeq" id="WP_006019141.1">
    <property type="nucleotide sequence ID" value="NZ_KB375282.1"/>
</dbReference>
<dbReference type="Proteomes" id="UP000001096">
    <property type="component" value="Unassembled WGS sequence"/>
</dbReference>
<evidence type="ECO:0000313" key="1">
    <source>
        <dbReference type="EMBL" id="EKS41338.1"/>
    </source>
</evidence>
<reference evidence="1 2" key="1">
    <citation type="submission" date="2012-04" db="EMBL/GenBank/DDBJ databases">
        <title>The Genome Sequence of Afipia broomeae ATCC 49717.</title>
        <authorList>
            <consortium name="The Broad Institute Genome Sequencing Platform"/>
            <person name="Earl A."/>
            <person name="Ward D."/>
            <person name="Feldgarden M."/>
            <person name="Gevers D."/>
            <person name="Huys G."/>
            <person name="Walker B."/>
            <person name="Young S.K."/>
            <person name="Zeng Q."/>
            <person name="Gargeya S."/>
            <person name="Fitzgerald M."/>
            <person name="Haas B."/>
            <person name="Abouelleil A."/>
            <person name="Alvarado L."/>
            <person name="Arachchi H.M."/>
            <person name="Berlin A."/>
            <person name="Chapman S.B."/>
            <person name="Goldberg J."/>
            <person name="Griggs A."/>
            <person name="Gujja S."/>
            <person name="Hansen M."/>
            <person name="Howarth C."/>
            <person name="Imamovic A."/>
            <person name="Larimer J."/>
            <person name="McCowen C."/>
            <person name="Montmayeur A."/>
            <person name="Murphy C."/>
            <person name="Neiman D."/>
            <person name="Pearson M."/>
            <person name="Priest M."/>
            <person name="Roberts A."/>
            <person name="Saif S."/>
            <person name="Shea T."/>
            <person name="Sisk P."/>
            <person name="Sykes S."/>
            <person name="Wortman J."/>
            <person name="Nusbaum C."/>
            <person name="Birren B."/>
        </authorList>
    </citation>
    <scope>NUCLEOTIDE SEQUENCE [LARGE SCALE GENOMIC DNA]</scope>
    <source>
        <strain evidence="1 2">ATCC 49717</strain>
    </source>
</reference>
<comment type="caution">
    <text evidence="1">The sequence shown here is derived from an EMBL/GenBank/DDBJ whole genome shotgun (WGS) entry which is preliminary data.</text>
</comment>
<dbReference type="AlphaFoldDB" id="K8PSL0"/>
<protein>
    <recommendedName>
        <fullName evidence="3">IrrE N-terminal-like domain-containing protein</fullName>
    </recommendedName>
</protein>
<evidence type="ECO:0000313" key="2">
    <source>
        <dbReference type="Proteomes" id="UP000001096"/>
    </source>
</evidence>
<sequence length="128" mass="15005">MFLTVGEMDKHVQLIADENQIVIHPTLKRLSRSYSVRVSEEIYIAPIKSVLSYAVALHELGHVLGPHQNSLRVLVRERAAWRWAKRNALVWSPRMQEHAETSIHWYEKNYRDIDKRQRSYLAIDDNSG</sequence>
<keyword evidence="2" id="KW-1185">Reference proteome</keyword>
<evidence type="ECO:0008006" key="3">
    <source>
        <dbReference type="Google" id="ProtNLM"/>
    </source>
</evidence>